<dbReference type="InterPro" id="IPR016047">
    <property type="entry name" value="M23ase_b-sheet_dom"/>
</dbReference>
<feature type="domain" description="M23ase beta-sheet core" evidence="1">
    <location>
        <begin position="142"/>
        <end position="238"/>
    </location>
</feature>
<dbReference type="AlphaFoldDB" id="A0A521FKU0"/>
<dbReference type="InterPro" id="IPR011055">
    <property type="entry name" value="Dup_hybrid_motif"/>
</dbReference>
<dbReference type="CDD" id="cd12797">
    <property type="entry name" value="M23_peptidase"/>
    <property type="match status" value="1"/>
</dbReference>
<proteinExistence type="predicted"/>
<dbReference type="SUPFAM" id="SSF51261">
    <property type="entry name" value="Duplicated hybrid motif"/>
    <property type="match status" value="1"/>
</dbReference>
<keyword evidence="3" id="KW-1185">Reference proteome</keyword>
<sequence length="277" mass="31351">MKKITILGSLICSLWAFSQKSAKMYYEHTKDIITYYADNIEIYPISITFSEQPETENLKSPEAFKMIRVLPPKSMKNKIAYFVVNDNKKGWKIKKMPAYYTLAGDATIKTYDADYTYDLPFQKGKSFNVYQGYNGIFSHQNENSLDFVMPEGTEITAAREGKVIDAVQNNNTGCPTSSCANQANYISILHSDGTIAQYFHLKQNGVKVKIGDEVKKGDLIGLSGNTGWTNGPHLHFQCFLPDPSKPKQKNTLKTLFRTGNGTKTEYLTEKKTYSKEY</sequence>
<dbReference type="Gene3D" id="2.70.70.10">
    <property type="entry name" value="Glucose Permease (Domain IIA)"/>
    <property type="match status" value="1"/>
</dbReference>
<reference evidence="2 3" key="1">
    <citation type="submission" date="2017-05" db="EMBL/GenBank/DDBJ databases">
        <authorList>
            <person name="Varghese N."/>
            <person name="Submissions S."/>
        </authorList>
    </citation>
    <scope>NUCLEOTIDE SEQUENCE [LARGE SCALE GENOMIC DNA]</scope>
    <source>
        <strain evidence="2 3">DSM 29371</strain>
    </source>
</reference>
<dbReference type="RefSeq" id="WP_142719913.1">
    <property type="nucleotide sequence ID" value="NZ_FXTC01000017.1"/>
</dbReference>
<dbReference type="EMBL" id="FXTC01000017">
    <property type="protein sequence ID" value="SMO96664.1"/>
    <property type="molecule type" value="Genomic_DNA"/>
</dbReference>
<protein>
    <submittedName>
        <fullName evidence="2">Peptidase family M23</fullName>
    </submittedName>
</protein>
<evidence type="ECO:0000259" key="1">
    <source>
        <dbReference type="Pfam" id="PF01551"/>
    </source>
</evidence>
<dbReference type="InterPro" id="IPR050570">
    <property type="entry name" value="Cell_wall_metabolism_enzyme"/>
</dbReference>
<dbReference type="GO" id="GO:0004222">
    <property type="term" value="F:metalloendopeptidase activity"/>
    <property type="evidence" value="ECO:0007669"/>
    <property type="project" value="TreeGrafter"/>
</dbReference>
<name>A0A521FKU0_9FLAO</name>
<dbReference type="Pfam" id="PF01551">
    <property type="entry name" value="Peptidase_M23"/>
    <property type="match status" value="1"/>
</dbReference>
<evidence type="ECO:0000313" key="2">
    <source>
        <dbReference type="EMBL" id="SMO96664.1"/>
    </source>
</evidence>
<evidence type="ECO:0000313" key="3">
    <source>
        <dbReference type="Proteomes" id="UP000316916"/>
    </source>
</evidence>
<dbReference type="PANTHER" id="PTHR21666">
    <property type="entry name" value="PEPTIDASE-RELATED"/>
    <property type="match status" value="1"/>
</dbReference>
<dbReference type="Proteomes" id="UP000316916">
    <property type="component" value="Unassembled WGS sequence"/>
</dbReference>
<accession>A0A521FKU0</accession>
<gene>
    <name evidence="2" type="ORF">SAMN06265171_11715</name>
</gene>
<dbReference type="PANTHER" id="PTHR21666:SF270">
    <property type="entry name" value="MUREIN HYDROLASE ACTIVATOR ENVC"/>
    <property type="match status" value="1"/>
</dbReference>
<organism evidence="2 3">
    <name type="scientific">Chryseobacterium rhizoplanae</name>
    <dbReference type="NCBI Taxonomy" id="1609531"/>
    <lineage>
        <taxon>Bacteria</taxon>
        <taxon>Pseudomonadati</taxon>
        <taxon>Bacteroidota</taxon>
        <taxon>Flavobacteriia</taxon>
        <taxon>Flavobacteriales</taxon>
        <taxon>Weeksellaceae</taxon>
        <taxon>Chryseobacterium group</taxon>
        <taxon>Chryseobacterium</taxon>
    </lineage>
</organism>